<name>A0A151X670_9HYME</name>
<organism evidence="1 2">
    <name type="scientific">Mycetomoellerius zeteki</name>
    <dbReference type="NCBI Taxonomy" id="64791"/>
    <lineage>
        <taxon>Eukaryota</taxon>
        <taxon>Metazoa</taxon>
        <taxon>Ecdysozoa</taxon>
        <taxon>Arthropoda</taxon>
        <taxon>Hexapoda</taxon>
        <taxon>Insecta</taxon>
        <taxon>Pterygota</taxon>
        <taxon>Neoptera</taxon>
        <taxon>Endopterygota</taxon>
        <taxon>Hymenoptera</taxon>
        <taxon>Apocrita</taxon>
        <taxon>Aculeata</taxon>
        <taxon>Formicoidea</taxon>
        <taxon>Formicidae</taxon>
        <taxon>Myrmicinae</taxon>
        <taxon>Mycetomoellerius</taxon>
    </lineage>
</organism>
<accession>A0A151X670</accession>
<evidence type="ECO:0000313" key="2">
    <source>
        <dbReference type="Proteomes" id="UP000075809"/>
    </source>
</evidence>
<evidence type="ECO:0000313" key="1">
    <source>
        <dbReference type="EMBL" id="KYQ55881.1"/>
    </source>
</evidence>
<protein>
    <submittedName>
        <fullName evidence="1">Uncharacterized protein</fullName>
    </submittedName>
</protein>
<sequence>MKMPCERLVYQDIFNCNSRTIIHRDICKTDFYTISFEFYFFVRQREKENYLFKEFYRY</sequence>
<dbReference type="Proteomes" id="UP000075809">
    <property type="component" value="Unassembled WGS sequence"/>
</dbReference>
<dbReference type="EMBL" id="KQ982482">
    <property type="protein sequence ID" value="KYQ55881.1"/>
    <property type="molecule type" value="Genomic_DNA"/>
</dbReference>
<proteinExistence type="predicted"/>
<keyword evidence="2" id="KW-1185">Reference proteome</keyword>
<reference evidence="1" key="1">
    <citation type="submission" date="2015-09" db="EMBL/GenBank/DDBJ databases">
        <title>Trachymyrmex zeteki WGS genome.</title>
        <authorList>
            <person name="Nygaard S."/>
            <person name="Hu H."/>
            <person name="Boomsma J."/>
            <person name="Zhang G."/>
        </authorList>
    </citation>
    <scope>NUCLEOTIDE SEQUENCE [LARGE SCALE GENOMIC DNA]</scope>
    <source>
        <strain evidence="1">Tzet28-1</strain>
        <tissue evidence="1">Whole body</tissue>
    </source>
</reference>
<gene>
    <name evidence="1" type="ORF">ALC60_05163</name>
</gene>
<dbReference type="AlphaFoldDB" id="A0A151X670"/>